<keyword evidence="12" id="KW-1185">Reference proteome</keyword>
<dbReference type="GO" id="GO:0005886">
    <property type="term" value="C:plasma membrane"/>
    <property type="evidence" value="ECO:0007669"/>
    <property type="project" value="UniProtKB-SubCell"/>
</dbReference>
<feature type="transmembrane region" description="Helical" evidence="9">
    <location>
        <begin position="107"/>
        <end position="129"/>
    </location>
</feature>
<dbReference type="InterPro" id="IPR007387">
    <property type="entry name" value="TRAP_DctQ"/>
</dbReference>
<comment type="similarity">
    <text evidence="8 9">Belongs to the TRAP transporter small permease family.</text>
</comment>
<keyword evidence="2 9" id="KW-0813">Transport</keyword>
<accession>A0A285PIU2</accession>
<evidence type="ECO:0000259" key="10">
    <source>
        <dbReference type="Pfam" id="PF04290"/>
    </source>
</evidence>
<dbReference type="OrthoDB" id="4964541at2"/>
<feature type="transmembrane region" description="Helical" evidence="9">
    <location>
        <begin position="69"/>
        <end position="86"/>
    </location>
</feature>
<evidence type="ECO:0000256" key="4">
    <source>
        <dbReference type="ARBA" id="ARBA00022519"/>
    </source>
</evidence>
<dbReference type="Pfam" id="PF04290">
    <property type="entry name" value="DctQ"/>
    <property type="match status" value="1"/>
</dbReference>
<dbReference type="PANTHER" id="PTHR35011">
    <property type="entry name" value="2,3-DIKETO-L-GULONATE TRAP TRANSPORTER SMALL PERMEASE PROTEIN YIAM"/>
    <property type="match status" value="1"/>
</dbReference>
<protein>
    <recommendedName>
        <fullName evidence="9">TRAP transporter small permease protein</fullName>
    </recommendedName>
</protein>
<comment type="function">
    <text evidence="9">Part of the tripartite ATP-independent periplasmic (TRAP) transport system.</text>
</comment>
<gene>
    <name evidence="11" type="ORF">SAMN06265368_4294</name>
</gene>
<evidence type="ECO:0000256" key="7">
    <source>
        <dbReference type="ARBA" id="ARBA00023136"/>
    </source>
</evidence>
<dbReference type="AlphaFoldDB" id="A0A285PIU2"/>
<evidence type="ECO:0000256" key="8">
    <source>
        <dbReference type="ARBA" id="ARBA00038436"/>
    </source>
</evidence>
<dbReference type="RefSeq" id="WP_097155560.1">
    <property type="nucleotide sequence ID" value="NZ_OBEL01000007.1"/>
</dbReference>
<comment type="subunit">
    <text evidence="9">The complex comprises the extracytoplasmic solute receptor protein and the two transmembrane proteins.</text>
</comment>
<keyword evidence="4 9" id="KW-0997">Cell inner membrane</keyword>
<evidence type="ECO:0000256" key="1">
    <source>
        <dbReference type="ARBA" id="ARBA00004429"/>
    </source>
</evidence>
<dbReference type="Proteomes" id="UP000219439">
    <property type="component" value="Unassembled WGS sequence"/>
</dbReference>
<feature type="domain" description="Tripartite ATP-independent periplasmic transporters DctQ component" evidence="10">
    <location>
        <begin position="55"/>
        <end position="172"/>
    </location>
</feature>
<evidence type="ECO:0000256" key="6">
    <source>
        <dbReference type="ARBA" id="ARBA00022989"/>
    </source>
</evidence>
<evidence type="ECO:0000313" key="11">
    <source>
        <dbReference type="EMBL" id="SNZ21177.1"/>
    </source>
</evidence>
<dbReference type="PANTHER" id="PTHR35011:SF2">
    <property type="entry name" value="2,3-DIKETO-L-GULONATE TRAP TRANSPORTER SMALL PERMEASE PROTEIN YIAM"/>
    <property type="match status" value="1"/>
</dbReference>
<evidence type="ECO:0000256" key="5">
    <source>
        <dbReference type="ARBA" id="ARBA00022692"/>
    </source>
</evidence>
<name>A0A285PIU2_9HYPH</name>
<evidence type="ECO:0000256" key="2">
    <source>
        <dbReference type="ARBA" id="ARBA00022448"/>
    </source>
</evidence>
<proteinExistence type="inferred from homology"/>
<feature type="transmembrane region" description="Helical" evidence="9">
    <location>
        <begin position="149"/>
        <end position="170"/>
    </location>
</feature>
<comment type="subcellular location">
    <subcellularLocation>
        <location evidence="1 9">Cell inner membrane</location>
        <topology evidence="1 9">Multi-pass membrane protein</topology>
    </subcellularLocation>
</comment>
<organism evidence="11 12">
    <name type="scientific">Cohaesibacter gelatinilyticus</name>
    <dbReference type="NCBI Taxonomy" id="372072"/>
    <lineage>
        <taxon>Bacteria</taxon>
        <taxon>Pseudomonadati</taxon>
        <taxon>Pseudomonadota</taxon>
        <taxon>Alphaproteobacteria</taxon>
        <taxon>Hyphomicrobiales</taxon>
        <taxon>Cohaesibacteraceae</taxon>
    </lineage>
</organism>
<feature type="transmembrane region" description="Helical" evidence="9">
    <location>
        <begin position="12"/>
        <end position="33"/>
    </location>
</feature>
<keyword evidence="7 9" id="KW-0472">Membrane</keyword>
<evidence type="ECO:0000313" key="12">
    <source>
        <dbReference type="Proteomes" id="UP000219439"/>
    </source>
</evidence>
<dbReference type="InterPro" id="IPR055348">
    <property type="entry name" value="DctQ"/>
</dbReference>
<dbReference type="GO" id="GO:0022857">
    <property type="term" value="F:transmembrane transporter activity"/>
    <property type="evidence" value="ECO:0007669"/>
    <property type="project" value="UniProtKB-UniRule"/>
</dbReference>
<dbReference type="GO" id="GO:0015740">
    <property type="term" value="P:C4-dicarboxylate transport"/>
    <property type="evidence" value="ECO:0007669"/>
    <property type="project" value="TreeGrafter"/>
</dbReference>
<reference evidence="11 12" key="1">
    <citation type="submission" date="2017-09" db="EMBL/GenBank/DDBJ databases">
        <authorList>
            <person name="Ehlers B."/>
            <person name="Leendertz F.H."/>
        </authorList>
    </citation>
    <scope>NUCLEOTIDE SEQUENCE [LARGE SCALE GENOMIC DNA]</scope>
    <source>
        <strain evidence="11 12">DSM 18289</strain>
    </source>
</reference>
<keyword evidence="5 9" id="KW-0812">Transmembrane</keyword>
<evidence type="ECO:0000256" key="9">
    <source>
        <dbReference type="RuleBase" id="RU369079"/>
    </source>
</evidence>
<evidence type="ECO:0000256" key="3">
    <source>
        <dbReference type="ARBA" id="ARBA00022475"/>
    </source>
</evidence>
<dbReference type="EMBL" id="OBEL01000007">
    <property type="protein sequence ID" value="SNZ21177.1"/>
    <property type="molecule type" value="Genomic_DNA"/>
</dbReference>
<keyword evidence="3" id="KW-1003">Cell membrane</keyword>
<keyword evidence="6 9" id="KW-1133">Transmembrane helix</keyword>
<sequence>MLRLLDKIVEAMAVFTFAISSAFVFLNVVNRYLVLGLMRDWAKANEAMRPFYFWVRDLLGNIVVTADEVPGLLLVWVAFLGAYLTMRREGHIAFELLEESLPKVWRKILRGINTALICGFLVLLFWQSIRMIRVAGATEIETAEIAQGWFMLIMPLAAVLLFIATIQRFLSQTMQDNERS</sequence>